<dbReference type="NCBIfam" id="TIGR03696">
    <property type="entry name" value="Rhs_assc_core"/>
    <property type="match status" value="1"/>
</dbReference>
<accession>A0ABD5AKX2</accession>
<keyword evidence="1" id="KW-0677">Repeat</keyword>
<dbReference type="InterPro" id="IPR006530">
    <property type="entry name" value="YD"/>
</dbReference>
<dbReference type="InterPro" id="IPR050708">
    <property type="entry name" value="T6SS_VgrG/RHS"/>
</dbReference>
<dbReference type="NCBIfam" id="TIGR01643">
    <property type="entry name" value="YD_repeat_2x"/>
    <property type="match status" value="2"/>
</dbReference>
<protein>
    <submittedName>
        <fullName evidence="3">RHS repeat-associated protein</fullName>
    </submittedName>
</protein>
<dbReference type="Proteomes" id="UP001240164">
    <property type="component" value="Unassembled WGS sequence"/>
</dbReference>
<dbReference type="EMBL" id="JAUSQP010000001">
    <property type="protein sequence ID" value="MDP9803109.1"/>
    <property type="molecule type" value="Genomic_DNA"/>
</dbReference>
<dbReference type="RefSeq" id="WP_307010729.1">
    <property type="nucleotide sequence ID" value="NZ_JAUSQP010000001.1"/>
</dbReference>
<comment type="caution">
    <text evidence="3">The sequence shown here is derived from an EMBL/GenBank/DDBJ whole genome shotgun (WGS) entry which is preliminary data.</text>
</comment>
<evidence type="ECO:0000256" key="1">
    <source>
        <dbReference type="ARBA" id="ARBA00022737"/>
    </source>
</evidence>
<name>A0ABD5AKX2_ACICA</name>
<dbReference type="Pfam" id="PF25023">
    <property type="entry name" value="TEN_YD-shell"/>
    <property type="match status" value="1"/>
</dbReference>
<proteinExistence type="predicted"/>
<organism evidence="3 4">
    <name type="scientific">Acinetobacter calcoaceticus</name>
    <dbReference type="NCBI Taxonomy" id="471"/>
    <lineage>
        <taxon>Bacteria</taxon>
        <taxon>Pseudomonadati</taxon>
        <taxon>Pseudomonadota</taxon>
        <taxon>Gammaproteobacteria</taxon>
        <taxon>Moraxellales</taxon>
        <taxon>Moraxellaceae</taxon>
        <taxon>Acinetobacter</taxon>
        <taxon>Acinetobacter calcoaceticus/baumannii complex</taxon>
    </lineage>
</organism>
<evidence type="ECO:0000259" key="2">
    <source>
        <dbReference type="Pfam" id="PF25023"/>
    </source>
</evidence>
<reference evidence="3 4" key="1">
    <citation type="submission" date="2023-07" db="EMBL/GenBank/DDBJ databases">
        <title>Sorghum-associated microbial communities from plants grown in Nebraska, USA.</title>
        <authorList>
            <person name="Schachtman D."/>
        </authorList>
    </citation>
    <scope>NUCLEOTIDE SEQUENCE [LARGE SCALE GENOMIC DNA]</scope>
    <source>
        <strain evidence="3 4">CC146</strain>
    </source>
</reference>
<feature type="domain" description="Teneurin-like YD-shell" evidence="2">
    <location>
        <begin position="1027"/>
        <end position="1307"/>
    </location>
</feature>
<evidence type="ECO:0000313" key="4">
    <source>
        <dbReference type="Proteomes" id="UP001240164"/>
    </source>
</evidence>
<evidence type="ECO:0000313" key="3">
    <source>
        <dbReference type="EMBL" id="MDP9803109.1"/>
    </source>
</evidence>
<sequence>MLITWLSLSICFAAGTDYSALTNNLAIEPGIQGATKGYDLLSGKVTQNIPLVKGNLPFTMQYHATLRLEGENGPNLYQELDEGGVADWTNEYSGYVITSTIPSVNTSVFIIQLPGSSEKYLVVNEGGKLLKRIYHSGAGQFEAKTFYSENLRDISFKQVNSSIVIVKDGVKYTASIYKNMESVFGSTTIPSYLYKFTEIQYQDGRKLNLSYDNGYNLVQVKDNRNNTLNILREYKKFGSSNQTYLERKLITGVELISGSNVQRSSVTYQENQVKSIIDPSKTETRYTISSINSIVTGNFSFQYEDQSRGYWIQYVLDNTSRKISDSSEGNYPILKRVIDQNKNVLREYEYGNVWQFYNNTTSVFLAYTTQITAYTPLNNQKTQRSISAWNDIRGEFANRFTVNGQDQTMDYTMTGASLPGTYNQAELGLMLSATATMTVQGNYPGLLSGSTPIRSVQFNPFTHRLKSITDLNGNVSTFNYDQLNRLSQKTIASGTADSQSTTYNYTVLTDGAENRYPTPNLIVTDGQKVTNSINANGWIVQQVISYPKGGTSKTIAYSYYNNANNVNYGLISSVDGPRADVNDSSSFTYDSFGNRATITQNVNNRSVVTKYLNYNTFAQPERIIYPSGLVDKFIYNQDGTLQSKATGNGGETGNVTGAITSYTYDYLKRKISETNPDNEVTTYAYDSIGQLVRTTLPDGTVNVQTYFDNGVIKSTDGAFLSTNEINTQGLISRTSNGNVSGYYSKSLSYDPNGNLIQTQSSLGFIEKWTYDALNRNTSHTDAEGKLSTNNYDKSSNLIAAKDAVNSGSSPFNYINDKFVKDEINNDYGTKSYKYNQADQLVSKSHASRICNYSNIDSIGRIGNITCSSENDADPAYAYNYQYTYDSSSFGHLDKVFSNSNFGVDTTYTYDNLDRVIGKNQTNKAIAAWGGTTSPLNVKYSYSIAGKIKSITMPSGRVINYNYEATKGRIASISIAGNPFITNVSYNNFGQVNSWSIANTNSKYLIDYNEVKALTSPIKAVKFLSQNNVALYSEEYSTDQDGRVLTIKNLNNKTKNYSYDRNDRLTSETTSIGAATQNSWSYGYDANGNLITKTSKNGSGNAQTVSYTIGSATNRLTSKVQSGSLSGNYLSTGELRFAPFLSSYDGNGQMRYSGGANNQYYMAYNYKNERTLRAYSTVGMKGGWYEGAIQFVYDENSNLIGEYTVTGVPLVEYVWMENRLVAAIYGAGAGKIYAVVTDRNATPRMLVDSSTNSVVWQWESNAFGAGLPIGSVKFNLRFPGQYYDEFTGLHYNLNRYYNPELGRYMEPDPIGLEGGVNPYVYADNNPLTHVDSSGLDSYNFSFIEAYKGDSAYKASLFEEWGLRSFNLPDLFSSNQHLLFNGGPGTDVQIDAEMLRVTPNGEWTKIKKTGQYVLPVRANGYRNHFGQWVDEGLISKPSKSSKGYWVHGQLMMREDGTLLPNDYNFEQHKASSAFDFKTGIRNWGTVIGAREASNGLTNVINQGFKFKFTGKPYCPACKPH</sequence>
<dbReference type="PANTHER" id="PTHR32305:SF15">
    <property type="entry name" value="PROTEIN RHSA-RELATED"/>
    <property type="match status" value="1"/>
</dbReference>
<gene>
    <name evidence="3" type="ORF">J2771_001363</name>
</gene>
<dbReference type="InterPro" id="IPR022385">
    <property type="entry name" value="Rhs_assc_core"/>
</dbReference>
<dbReference type="InterPro" id="IPR056823">
    <property type="entry name" value="TEN-like_YD-shell"/>
</dbReference>
<dbReference type="PRINTS" id="PR00394">
    <property type="entry name" value="RHSPROTEIN"/>
</dbReference>
<dbReference type="Gene3D" id="2.180.10.10">
    <property type="entry name" value="RHS repeat-associated core"/>
    <property type="match status" value="2"/>
</dbReference>
<dbReference type="PANTHER" id="PTHR32305">
    <property type="match status" value="1"/>
</dbReference>